<feature type="binding site" evidence="6">
    <location>
        <position position="129"/>
    </location>
    <ligand>
        <name>Zn(2+)</name>
        <dbReference type="ChEBI" id="CHEBI:29105"/>
    </ligand>
</feature>
<keyword evidence="8" id="KW-0675">Receptor</keyword>
<gene>
    <name evidence="8" type="ORF">PECUL_23A045177</name>
</gene>
<comment type="similarity">
    <text evidence="2">Belongs to the ADIPOR family.</text>
</comment>
<dbReference type="GO" id="GO:0005886">
    <property type="term" value="C:plasma membrane"/>
    <property type="evidence" value="ECO:0007669"/>
    <property type="project" value="TreeGrafter"/>
</dbReference>
<feature type="binding site" evidence="6">
    <location>
        <position position="285"/>
    </location>
    <ligand>
        <name>Zn(2+)</name>
        <dbReference type="ChEBI" id="CHEBI:29105"/>
    </ligand>
</feature>
<keyword evidence="6" id="KW-0862">Zinc</keyword>
<feature type="transmembrane region" description="Helical" evidence="7">
    <location>
        <begin position="109"/>
        <end position="131"/>
    </location>
</feature>
<dbReference type="PANTHER" id="PTHR20855">
    <property type="entry name" value="ADIPOR/PROGESTIN RECEPTOR-RELATED"/>
    <property type="match status" value="1"/>
</dbReference>
<reference evidence="8" key="1">
    <citation type="submission" date="2022-03" db="EMBL/GenBank/DDBJ databases">
        <authorList>
            <person name="Alioto T."/>
            <person name="Alioto T."/>
            <person name="Gomez Garrido J."/>
        </authorList>
    </citation>
    <scope>NUCLEOTIDE SEQUENCE</scope>
</reference>
<dbReference type="Proteomes" id="UP001295444">
    <property type="component" value="Chromosome 02"/>
</dbReference>
<evidence type="ECO:0000256" key="1">
    <source>
        <dbReference type="ARBA" id="ARBA00004141"/>
    </source>
</evidence>
<accession>A0AAD1R923</accession>
<dbReference type="AlphaFoldDB" id="A0AAD1R923"/>
<evidence type="ECO:0000256" key="7">
    <source>
        <dbReference type="SAM" id="Phobius"/>
    </source>
</evidence>
<dbReference type="GO" id="GO:0005496">
    <property type="term" value="F:steroid binding"/>
    <property type="evidence" value="ECO:0007669"/>
    <property type="project" value="TreeGrafter"/>
</dbReference>
<proteinExistence type="inferred from homology"/>
<evidence type="ECO:0000256" key="3">
    <source>
        <dbReference type="ARBA" id="ARBA00022692"/>
    </source>
</evidence>
<keyword evidence="5 7" id="KW-0472">Membrane</keyword>
<dbReference type="Pfam" id="PF03006">
    <property type="entry name" value="HlyIII"/>
    <property type="match status" value="1"/>
</dbReference>
<organism evidence="8 9">
    <name type="scientific">Pelobates cultripes</name>
    <name type="common">Western spadefoot toad</name>
    <dbReference type="NCBI Taxonomy" id="61616"/>
    <lineage>
        <taxon>Eukaryota</taxon>
        <taxon>Metazoa</taxon>
        <taxon>Chordata</taxon>
        <taxon>Craniata</taxon>
        <taxon>Vertebrata</taxon>
        <taxon>Euteleostomi</taxon>
        <taxon>Amphibia</taxon>
        <taxon>Batrachia</taxon>
        <taxon>Anura</taxon>
        <taxon>Pelobatoidea</taxon>
        <taxon>Pelobatidae</taxon>
        <taxon>Pelobates</taxon>
    </lineage>
</organism>
<evidence type="ECO:0000256" key="4">
    <source>
        <dbReference type="ARBA" id="ARBA00022989"/>
    </source>
</evidence>
<evidence type="ECO:0000313" key="9">
    <source>
        <dbReference type="Proteomes" id="UP001295444"/>
    </source>
</evidence>
<dbReference type="GO" id="GO:0046872">
    <property type="term" value="F:metal ion binding"/>
    <property type="evidence" value="ECO:0007669"/>
    <property type="project" value="UniProtKB-KW"/>
</dbReference>
<protein>
    <submittedName>
        <fullName evidence="8">Membrane progestin receptor beta</fullName>
    </submittedName>
</protein>
<keyword evidence="4 7" id="KW-1133">Transmembrane helix</keyword>
<name>A0AAD1R923_PELCU</name>
<keyword evidence="3 7" id="KW-0812">Transmembrane</keyword>
<keyword evidence="9" id="KW-1185">Reference proteome</keyword>
<dbReference type="PANTHER" id="PTHR20855:SF22">
    <property type="entry name" value="MEMBRANE PROGESTIN RECEPTOR BETA"/>
    <property type="match status" value="1"/>
</dbReference>
<comment type="subcellular location">
    <subcellularLocation>
        <location evidence="1">Membrane</location>
        <topology evidence="1">Multi-pass membrane protein</topology>
    </subcellularLocation>
</comment>
<dbReference type="EMBL" id="OW240913">
    <property type="protein sequence ID" value="CAH2245674.1"/>
    <property type="molecule type" value="Genomic_DNA"/>
</dbReference>
<evidence type="ECO:0000256" key="6">
    <source>
        <dbReference type="PIRSR" id="PIRSR604254-1"/>
    </source>
</evidence>
<evidence type="ECO:0000256" key="2">
    <source>
        <dbReference type="ARBA" id="ARBA00007018"/>
    </source>
</evidence>
<keyword evidence="6" id="KW-0479">Metal-binding</keyword>
<feature type="binding site" evidence="6">
    <location>
        <position position="281"/>
    </location>
    <ligand>
        <name>Zn(2+)</name>
        <dbReference type="ChEBI" id="CHEBI:29105"/>
    </ligand>
</feature>
<dbReference type="InterPro" id="IPR004254">
    <property type="entry name" value="AdipoR/HlyIII-related"/>
</dbReference>
<evidence type="ECO:0000256" key="5">
    <source>
        <dbReference type="ARBA" id="ARBA00023136"/>
    </source>
</evidence>
<feature type="transmembrane region" description="Helical" evidence="7">
    <location>
        <begin position="143"/>
        <end position="165"/>
    </location>
</feature>
<dbReference type="GO" id="GO:0003707">
    <property type="term" value="F:nuclear steroid receptor activity"/>
    <property type="evidence" value="ECO:0007669"/>
    <property type="project" value="TreeGrafter"/>
</dbReference>
<sequence>MSTAIVECISSLSVIAQQLRRLPWILESGFPKMPSTVMESDVPRIFREPYIQTGYRPINQNWKYYFLSLFQKHNESVNVWTHLLVALAVLLRFRAFAESETFSWETMSFPLVIYVLSSLTYLTCSMLAHLLQSKSELAHYSFYFMDYVGVCTYQYGSALAHYYYSSNQGWYDVAWPFYLPGAAFLGWMSCIGCCYAKYRYRRPYPVMRKLCQVVPAGLAYILDISPVIHRILNCHLDSCTDMSFWFHCLQIIFFIIGAYFFSCPVPEKYFPGCCDIVGHGHQIFHVFLGLCTLSQLEGVLLDYNNRQEHFRVRYSSGYTQMSCISFFLLILSSAVSAIYLQQKIKKQLAEKDF</sequence>
<feature type="transmembrane region" description="Helical" evidence="7">
    <location>
        <begin position="177"/>
        <end position="198"/>
    </location>
</feature>
<feature type="transmembrane region" description="Helical" evidence="7">
    <location>
        <begin position="321"/>
        <end position="340"/>
    </location>
</feature>
<feature type="transmembrane region" description="Helical" evidence="7">
    <location>
        <begin position="77"/>
        <end position="97"/>
    </location>
</feature>
<feature type="transmembrane region" description="Helical" evidence="7">
    <location>
        <begin position="244"/>
        <end position="262"/>
    </location>
</feature>
<evidence type="ECO:0000313" key="8">
    <source>
        <dbReference type="EMBL" id="CAH2245674.1"/>
    </source>
</evidence>